<dbReference type="InterPro" id="IPR012675">
    <property type="entry name" value="Beta-grasp_dom_sf"/>
</dbReference>
<comment type="cofactor">
    <cofactor evidence="3">
        <name>[2Fe-2S] cluster</name>
        <dbReference type="ChEBI" id="CHEBI:190135"/>
    </cofactor>
</comment>
<dbReference type="CDD" id="cd00207">
    <property type="entry name" value="fer2"/>
    <property type="match status" value="1"/>
</dbReference>
<dbReference type="Gene3D" id="3.10.20.30">
    <property type="match status" value="1"/>
</dbReference>
<dbReference type="GO" id="GO:0009060">
    <property type="term" value="P:aerobic respiration"/>
    <property type="evidence" value="ECO:0007669"/>
    <property type="project" value="TreeGrafter"/>
</dbReference>
<organism evidence="5">
    <name type="scientific">Woronichinia naegeliana WA131</name>
    <dbReference type="NCBI Taxonomy" id="2824559"/>
    <lineage>
        <taxon>Bacteria</taxon>
        <taxon>Bacillati</taxon>
        <taxon>Cyanobacteriota</taxon>
        <taxon>Cyanophyceae</taxon>
        <taxon>Synechococcales</taxon>
        <taxon>Coelosphaeriaceae</taxon>
        <taxon>Woronichinia</taxon>
    </lineage>
</organism>
<dbReference type="Proteomes" id="UP001065613">
    <property type="component" value="Chromosome"/>
</dbReference>
<evidence type="ECO:0000256" key="3">
    <source>
        <dbReference type="ARBA" id="ARBA00034078"/>
    </source>
</evidence>
<protein>
    <submittedName>
        <fullName evidence="5">2Fe-2S iron-sulfur cluster-binding protein</fullName>
    </submittedName>
</protein>
<dbReference type="InterPro" id="IPR036010">
    <property type="entry name" value="2Fe-2S_ferredoxin-like_sf"/>
</dbReference>
<dbReference type="PROSITE" id="PS00197">
    <property type="entry name" value="2FE2S_FER_1"/>
    <property type="match status" value="1"/>
</dbReference>
<dbReference type="GO" id="GO:0051537">
    <property type="term" value="F:2 iron, 2 sulfur cluster binding"/>
    <property type="evidence" value="ECO:0007669"/>
    <property type="project" value="InterPro"/>
</dbReference>
<accession>A0A977PZ86</accession>
<evidence type="ECO:0000259" key="4">
    <source>
        <dbReference type="Pfam" id="PF13085"/>
    </source>
</evidence>
<evidence type="ECO:0000256" key="1">
    <source>
        <dbReference type="ARBA" id="ARBA00001927"/>
    </source>
</evidence>
<dbReference type="KEGG" id="wna:KA717_19265"/>
<dbReference type="EMBL" id="CP073041">
    <property type="protein sequence ID" value="UXE64719.1"/>
    <property type="molecule type" value="Genomic_DNA"/>
</dbReference>
<dbReference type="PANTHER" id="PTHR11921:SF29">
    <property type="entry name" value="SUCCINATE DEHYDROGENASE [UBIQUINONE] IRON-SULFUR SUBUNIT, MITOCHONDRIAL"/>
    <property type="match status" value="1"/>
</dbReference>
<feature type="domain" description="Succinate dehydogenase/fumarate reductase N-terminal" evidence="4">
    <location>
        <begin position="1"/>
        <end position="52"/>
    </location>
</feature>
<reference evidence="5" key="1">
    <citation type="submission" date="2021-04" db="EMBL/GenBank/DDBJ databases">
        <title>Genome sequence of Woronichinia naegeliana from Washington state freshwater lake bloom.</title>
        <authorList>
            <person name="Dreher T.W."/>
        </authorList>
    </citation>
    <scope>NUCLEOTIDE SEQUENCE</scope>
    <source>
        <strain evidence="5">WA131</strain>
    </source>
</reference>
<dbReference type="GO" id="GO:0009055">
    <property type="term" value="F:electron transfer activity"/>
    <property type="evidence" value="ECO:0007669"/>
    <property type="project" value="InterPro"/>
</dbReference>
<dbReference type="GO" id="GO:0022904">
    <property type="term" value="P:respiratory electron transport chain"/>
    <property type="evidence" value="ECO:0007669"/>
    <property type="project" value="TreeGrafter"/>
</dbReference>
<dbReference type="SUPFAM" id="SSF54292">
    <property type="entry name" value="2Fe-2S ferredoxin-like"/>
    <property type="match status" value="1"/>
</dbReference>
<evidence type="ECO:0000256" key="2">
    <source>
        <dbReference type="ARBA" id="ARBA00009433"/>
    </source>
</evidence>
<comment type="similarity">
    <text evidence="2">Belongs to the succinate dehydrogenase/fumarate reductase iron-sulfur protein family.</text>
</comment>
<dbReference type="Pfam" id="PF13085">
    <property type="entry name" value="Fer2_3"/>
    <property type="match status" value="1"/>
</dbReference>
<dbReference type="AlphaFoldDB" id="A0A977PZ86"/>
<dbReference type="InterPro" id="IPR001041">
    <property type="entry name" value="2Fe-2S_ferredoxin-type"/>
</dbReference>
<gene>
    <name evidence="5" type="ORF">KA717_19265</name>
</gene>
<dbReference type="PANTHER" id="PTHR11921">
    <property type="entry name" value="SUCCINATE DEHYDROGENASE IRON-SULFUR PROTEIN"/>
    <property type="match status" value="1"/>
</dbReference>
<name>A0A977PZ86_9CYAN</name>
<evidence type="ECO:0000313" key="5">
    <source>
        <dbReference type="EMBL" id="UXE64719.1"/>
    </source>
</evidence>
<sequence>MQSYVLDVEPKTTILDCLNRIKWEQNGSLAFRKNCRNAICGSCAIRIIDRNGLDRPAKDDLNY</sequence>
<comment type="cofactor">
    <cofactor evidence="1">
        <name>[3Fe-4S] cluster</name>
        <dbReference type="ChEBI" id="CHEBI:21137"/>
    </cofactor>
</comment>
<proteinExistence type="inferred from homology"/>
<dbReference type="InterPro" id="IPR050573">
    <property type="entry name" value="SDH/FRD_Iron-Sulfur"/>
</dbReference>
<dbReference type="InterPro" id="IPR025192">
    <property type="entry name" value="Succ_DH/fum_Rdtase_N"/>
</dbReference>
<dbReference type="InterPro" id="IPR006058">
    <property type="entry name" value="2Fe2S_fd_BS"/>
</dbReference>